<reference evidence="1" key="1">
    <citation type="submission" date="2018-10" db="EMBL/GenBank/DDBJ databases">
        <authorList>
            <consortium name="PulseNet: The National Subtyping Network for Foodborne Disease Surveillance"/>
            <person name="Tarr C.L."/>
            <person name="Trees E."/>
            <person name="Katz L.S."/>
            <person name="Carleton-Romer H.A."/>
            <person name="Stroika S."/>
            <person name="Kucerova Z."/>
            <person name="Roache K.F."/>
            <person name="Sabol A.L."/>
            <person name="Besser J."/>
            <person name="Gerner-Smidt P."/>
        </authorList>
    </citation>
    <scope>NUCLEOTIDE SEQUENCE [LARGE SCALE GENOMIC DNA]</scope>
    <source>
        <strain evidence="1">PNUSAS038541</strain>
    </source>
</reference>
<organism evidence="1">
    <name type="scientific">Salmonella enterica</name>
    <name type="common">Salmonella choleraesuis</name>
    <dbReference type="NCBI Taxonomy" id="28901"/>
    <lineage>
        <taxon>Bacteria</taxon>
        <taxon>Pseudomonadati</taxon>
        <taxon>Pseudomonadota</taxon>
        <taxon>Gammaproteobacteria</taxon>
        <taxon>Enterobacterales</taxon>
        <taxon>Enterobacteriaceae</taxon>
        <taxon>Salmonella</taxon>
    </lineage>
</organism>
<accession>A0A403N4Y6</accession>
<proteinExistence type="predicted"/>
<gene>
    <name evidence="1" type="ORF">EAK82_27400</name>
</gene>
<evidence type="ECO:0000313" key="1">
    <source>
        <dbReference type="EMBL" id="MLW03816.1"/>
    </source>
</evidence>
<dbReference type="Proteomes" id="UP000885392">
    <property type="component" value="Unassembled WGS sequence"/>
</dbReference>
<dbReference type="Pfam" id="PF20126">
    <property type="entry name" value="TumE"/>
    <property type="match status" value="1"/>
</dbReference>
<protein>
    <submittedName>
        <fullName evidence="1">Uncharacterized protein</fullName>
    </submittedName>
</protein>
<name>A0A403N4Y6_SALER</name>
<dbReference type="AlphaFoldDB" id="A0A403N4Y6"/>
<sequence>MPATLYKKLERHLGEAEYFRVTIWEVDPSVLGSQHNFKYSMAYIVDGVCVMRYDNERGKGDHKHIGDQEIDTQFVSIEQLFMDFLADIETIRRGK</sequence>
<comment type="caution">
    <text evidence="1">The sequence shown here is derived from an EMBL/GenBank/DDBJ whole genome shotgun (WGS) entry which is preliminary data.</text>
</comment>
<dbReference type="EMBL" id="RVIJ01000066">
    <property type="protein sequence ID" value="MLW03816.1"/>
    <property type="molecule type" value="Genomic_DNA"/>
</dbReference>
<dbReference type="InterPro" id="IPR045397">
    <property type="entry name" value="TumE-like"/>
</dbReference>